<evidence type="ECO:0000256" key="3">
    <source>
        <dbReference type="ARBA" id="ARBA00023274"/>
    </source>
</evidence>
<dbReference type="InterPro" id="IPR021137">
    <property type="entry name" value="Ribosomal_bL35-like"/>
</dbReference>
<evidence type="ECO:0000256" key="2">
    <source>
        <dbReference type="ARBA" id="ARBA00022980"/>
    </source>
</evidence>
<dbReference type="InterPro" id="IPR037229">
    <property type="entry name" value="Ribosomal_bL35_sf"/>
</dbReference>
<evidence type="ECO:0000256" key="7">
    <source>
        <dbReference type="SAM" id="MobiDB-lite"/>
    </source>
</evidence>
<gene>
    <name evidence="5" type="primary">rpmI</name>
    <name evidence="8" type="ORF">A3A49_02735</name>
</gene>
<comment type="similarity">
    <text evidence="1 5 6">Belongs to the bacterial ribosomal protein bL35 family.</text>
</comment>
<dbReference type="GO" id="GO:0015934">
    <property type="term" value="C:large ribosomal subunit"/>
    <property type="evidence" value="ECO:0007669"/>
    <property type="project" value="TreeGrafter"/>
</dbReference>
<dbReference type="FunFam" id="4.10.410.60:FF:000001">
    <property type="entry name" value="50S ribosomal protein L35"/>
    <property type="match status" value="1"/>
</dbReference>
<evidence type="ECO:0000256" key="1">
    <source>
        <dbReference type="ARBA" id="ARBA00006598"/>
    </source>
</evidence>
<organism evidence="8 9">
    <name type="scientific">Candidatus Curtissbacteria bacterium RIFCSPLOWO2_01_FULL_38_11b</name>
    <dbReference type="NCBI Taxonomy" id="1797725"/>
    <lineage>
        <taxon>Bacteria</taxon>
        <taxon>Candidatus Curtissiibacteriota</taxon>
    </lineage>
</organism>
<reference evidence="8 9" key="1">
    <citation type="journal article" date="2016" name="Nat. Commun.">
        <title>Thousands of microbial genomes shed light on interconnected biogeochemical processes in an aquifer system.</title>
        <authorList>
            <person name="Anantharaman K."/>
            <person name="Brown C.T."/>
            <person name="Hug L.A."/>
            <person name="Sharon I."/>
            <person name="Castelle C.J."/>
            <person name="Probst A.J."/>
            <person name="Thomas B.C."/>
            <person name="Singh A."/>
            <person name="Wilkins M.J."/>
            <person name="Karaoz U."/>
            <person name="Brodie E.L."/>
            <person name="Williams K.H."/>
            <person name="Hubbard S.S."/>
            <person name="Banfield J.F."/>
        </authorList>
    </citation>
    <scope>NUCLEOTIDE SEQUENCE [LARGE SCALE GENOMIC DNA]</scope>
</reference>
<dbReference type="NCBIfam" id="TIGR00001">
    <property type="entry name" value="rpmI_bact"/>
    <property type="match status" value="1"/>
</dbReference>
<dbReference type="InterPro" id="IPR018265">
    <property type="entry name" value="Ribosomal_bL35_CS"/>
</dbReference>
<dbReference type="Proteomes" id="UP000176740">
    <property type="component" value="Unassembled WGS sequence"/>
</dbReference>
<comment type="caution">
    <text evidence="8">The sequence shown here is derived from an EMBL/GenBank/DDBJ whole genome shotgun (WGS) entry which is preliminary data.</text>
</comment>
<dbReference type="Gene3D" id="4.10.410.60">
    <property type="match status" value="1"/>
</dbReference>
<evidence type="ECO:0000256" key="4">
    <source>
        <dbReference type="ARBA" id="ARBA00071664"/>
    </source>
</evidence>
<dbReference type="InterPro" id="IPR001706">
    <property type="entry name" value="Ribosomal_bL35"/>
</dbReference>
<dbReference type="Pfam" id="PF01632">
    <property type="entry name" value="Ribosomal_L35p"/>
    <property type="match status" value="1"/>
</dbReference>
<dbReference type="PANTHER" id="PTHR33343:SF1">
    <property type="entry name" value="LARGE RIBOSOMAL SUBUNIT PROTEIN BL35M"/>
    <property type="match status" value="1"/>
</dbReference>
<protein>
    <recommendedName>
        <fullName evidence="4 5">Large ribosomal subunit protein bL35</fullName>
    </recommendedName>
</protein>
<feature type="compositionally biased region" description="Basic residues" evidence="7">
    <location>
        <begin position="32"/>
        <end position="45"/>
    </location>
</feature>
<keyword evidence="2 5" id="KW-0689">Ribosomal protein</keyword>
<dbReference type="AlphaFoldDB" id="A0A1F5H1F7"/>
<sequence length="65" mass="7675">MKQKTKKAAAKRFKITKKGKILRQRQMAGHLKASKSKTAKNRYKKQAFVSKPEKRNIEKLMPYNR</sequence>
<proteinExistence type="inferred from homology"/>
<evidence type="ECO:0000256" key="5">
    <source>
        <dbReference type="HAMAP-Rule" id="MF_00514"/>
    </source>
</evidence>
<dbReference type="HAMAP" id="MF_00514">
    <property type="entry name" value="Ribosomal_bL35"/>
    <property type="match status" value="1"/>
</dbReference>
<evidence type="ECO:0000313" key="9">
    <source>
        <dbReference type="Proteomes" id="UP000176740"/>
    </source>
</evidence>
<dbReference type="GO" id="GO:0003735">
    <property type="term" value="F:structural constituent of ribosome"/>
    <property type="evidence" value="ECO:0007669"/>
    <property type="project" value="InterPro"/>
</dbReference>
<dbReference type="PANTHER" id="PTHR33343">
    <property type="entry name" value="54S RIBOSOMAL PROTEIN BL35M"/>
    <property type="match status" value="1"/>
</dbReference>
<dbReference type="STRING" id="1797725.A3A49_02735"/>
<dbReference type="EMBL" id="MFBO01000022">
    <property type="protein sequence ID" value="OGD97894.1"/>
    <property type="molecule type" value="Genomic_DNA"/>
</dbReference>
<feature type="region of interest" description="Disordered" evidence="7">
    <location>
        <begin position="23"/>
        <end position="49"/>
    </location>
</feature>
<keyword evidence="3 5" id="KW-0687">Ribonucleoprotein</keyword>
<dbReference type="PRINTS" id="PR00064">
    <property type="entry name" value="RIBOSOMALL35"/>
</dbReference>
<accession>A0A1F5H1F7</accession>
<name>A0A1F5H1F7_9BACT</name>
<evidence type="ECO:0000256" key="6">
    <source>
        <dbReference type="RuleBase" id="RU000568"/>
    </source>
</evidence>
<evidence type="ECO:0000313" key="8">
    <source>
        <dbReference type="EMBL" id="OGD97894.1"/>
    </source>
</evidence>
<dbReference type="PROSITE" id="PS00936">
    <property type="entry name" value="RIBOSOMAL_L35"/>
    <property type="match status" value="1"/>
</dbReference>
<dbReference type="SUPFAM" id="SSF143034">
    <property type="entry name" value="L35p-like"/>
    <property type="match status" value="1"/>
</dbReference>
<dbReference type="GO" id="GO:0006412">
    <property type="term" value="P:translation"/>
    <property type="evidence" value="ECO:0007669"/>
    <property type="project" value="UniProtKB-UniRule"/>
</dbReference>